<evidence type="ECO:0000259" key="5">
    <source>
        <dbReference type="PROSITE" id="PS50887"/>
    </source>
</evidence>
<keyword evidence="4" id="KW-1133">Transmembrane helix</keyword>
<dbReference type="GO" id="GO:0052621">
    <property type="term" value="F:diguanylate cyclase activity"/>
    <property type="evidence" value="ECO:0007669"/>
    <property type="project" value="UniProtKB-EC"/>
</dbReference>
<dbReference type="Proteomes" id="UP000070250">
    <property type="component" value="Chromosome"/>
</dbReference>
<dbReference type="Pfam" id="PF00990">
    <property type="entry name" value="GGDEF"/>
    <property type="match status" value="1"/>
</dbReference>
<dbReference type="InterPro" id="IPR000160">
    <property type="entry name" value="GGDEF_dom"/>
</dbReference>
<dbReference type="EC" id="2.7.7.65" evidence="2"/>
<dbReference type="InterPro" id="IPR013976">
    <property type="entry name" value="HDOD"/>
</dbReference>
<proteinExistence type="predicted"/>
<evidence type="ECO:0000256" key="4">
    <source>
        <dbReference type="SAM" id="Phobius"/>
    </source>
</evidence>
<evidence type="ECO:0000259" key="6">
    <source>
        <dbReference type="PROSITE" id="PS51833"/>
    </source>
</evidence>
<reference evidence="7 8" key="1">
    <citation type="submission" date="2015-06" db="EMBL/GenBank/DDBJ databases">
        <title>A Comprehensive Approach to Explore the Metabolic and Phylogenetic Diversity of Bacterial Steroid Degradation in the Environment: Testosterone as an Example.</title>
        <authorList>
            <person name="Yang F.-C."/>
            <person name="Chen Y.-L."/>
            <person name="Yu C.-P."/>
            <person name="Tang S.-L."/>
            <person name="Wang P.-H."/>
            <person name="Ismail W."/>
            <person name="Wang C.-H."/>
            <person name="Yang C.-Y."/>
            <person name="Chiang Y.-R."/>
        </authorList>
    </citation>
    <scope>NUCLEOTIDE SEQUENCE [LARGE SCALE GENOMIC DNA]</scope>
    <source>
        <strain evidence="7 8">DSM 18526</strain>
    </source>
</reference>
<gene>
    <name evidence="7" type="ORF">ACG33_05160</name>
</gene>
<keyword evidence="8" id="KW-1185">Reference proteome</keyword>
<dbReference type="PANTHER" id="PTHR45138:SF9">
    <property type="entry name" value="DIGUANYLATE CYCLASE DGCM-RELATED"/>
    <property type="match status" value="1"/>
</dbReference>
<dbReference type="SUPFAM" id="SSF109604">
    <property type="entry name" value="HD-domain/PDEase-like"/>
    <property type="match status" value="1"/>
</dbReference>
<dbReference type="KEGG" id="sdf:ACG33_05160"/>
<dbReference type="PANTHER" id="PTHR45138">
    <property type="entry name" value="REGULATORY COMPONENTS OF SENSORY TRANSDUCTION SYSTEM"/>
    <property type="match status" value="1"/>
</dbReference>
<comment type="cofactor">
    <cofactor evidence="1">
        <name>Mg(2+)</name>
        <dbReference type="ChEBI" id="CHEBI:18420"/>
    </cofactor>
</comment>
<dbReference type="SMART" id="SM00267">
    <property type="entry name" value="GGDEF"/>
    <property type="match status" value="1"/>
</dbReference>
<dbReference type="RefSeq" id="WP_066919277.1">
    <property type="nucleotide sequence ID" value="NZ_CP011971.1"/>
</dbReference>
<protein>
    <recommendedName>
        <fullName evidence="2">diguanylate cyclase</fullName>
        <ecNumber evidence="2">2.7.7.65</ecNumber>
    </recommendedName>
</protein>
<dbReference type="Gene3D" id="1.10.3210.10">
    <property type="entry name" value="Hypothetical protein af1432"/>
    <property type="match status" value="1"/>
</dbReference>
<feature type="domain" description="GGDEF" evidence="5">
    <location>
        <begin position="364"/>
        <end position="499"/>
    </location>
</feature>
<evidence type="ECO:0000256" key="2">
    <source>
        <dbReference type="ARBA" id="ARBA00012528"/>
    </source>
</evidence>
<dbReference type="FunFam" id="3.30.70.270:FF:000001">
    <property type="entry name" value="Diguanylate cyclase domain protein"/>
    <property type="match status" value="1"/>
</dbReference>
<dbReference type="InterPro" id="IPR043128">
    <property type="entry name" value="Rev_trsase/Diguanyl_cyclase"/>
</dbReference>
<dbReference type="Pfam" id="PF08668">
    <property type="entry name" value="HDOD"/>
    <property type="match status" value="1"/>
</dbReference>
<sequence>MLPQQDLQNRLKAQVDFPSPSKVAMEIIALARDPEIEMAKVAQAVSRDPAMTAKILRIANSAFYAQRRPSQNLRQALVIIGLNAALTLALSFSLVSSMRALHPRGIDYPRFWRRALLAATAARAFSESAKTGSPEDIFLAALLQDIAVLALDRVERDFYAKLPQPSGHAEWIAYETERIGKDHAGYSALLLRAWNLPERLCKAVEASHAPKTLSANTEEGRCARCIALGSDLAEAVLQEDHSRMVPALARRAHHLLGMSHEQFNEVVTRILSLIPETESLYETSILQQDDADNLLAEARELLAVRNLHALQEVSALQATTSVLLTRTEEAEDSSRRDPLTGVLNRPWLDRMLDREFTQAVVFGRDLSIAHIDLDRFKSVNERYGTQTGDKVLRSCAQALLSCVRGSDLVARYSGEEFMVVLPGADREIARQVAQRMLAALAGSAHDPDNRELQITASIGVATYSLRQRFPSALALLEAADHALYAAKLCGRNRVECFEELSSTQHSPAAARG</sequence>
<dbReference type="PROSITE" id="PS50887">
    <property type="entry name" value="GGDEF"/>
    <property type="match status" value="1"/>
</dbReference>
<dbReference type="PROSITE" id="PS51833">
    <property type="entry name" value="HDOD"/>
    <property type="match status" value="1"/>
</dbReference>
<accession>A0A127F7W7</accession>
<dbReference type="Gene3D" id="3.30.70.270">
    <property type="match status" value="1"/>
</dbReference>
<name>A0A127F7W7_STEDE</name>
<evidence type="ECO:0000313" key="7">
    <source>
        <dbReference type="EMBL" id="AMN46497.1"/>
    </source>
</evidence>
<feature type="transmembrane region" description="Helical" evidence="4">
    <location>
        <begin position="76"/>
        <end position="95"/>
    </location>
</feature>
<evidence type="ECO:0000313" key="8">
    <source>
        <dbReference type="Proteomes" id="UP000070250"/>
    </source>
</evidence>
<dbReference type="STRING" id="465721.ACG33_05160"/>
<organism evidence="7 8">
    <name type="scientific">Steroidobacter denitrificans</name>
    <dbReference type="NCBI Taxonomy" id="465721"/>
    <lineage>
        <taxon>Bacteria</taxon>
        <taxon>Pseudomonadati</taxon>
        <taxon>Pseudomonadota</taxon>
        <taxon>Gammaproteobacteria</taxon>
        <taxon>Steroidobacterales</taxon>
        <taxon>Steroidobacteraceae</taxon>
        <taxon>Steroidobacter</taxon>
    </lineage>
</organism>
<dbReference type="InterPro" id="IPR029787">
    <property type="entry name" value="Nucleotide_cyclase"/>
</dbReference>
<evidence type="ECO:0000256" key="3">
    <source>
        <dbReference type="ARBA" id="ARBA00034247"/>
    </source>
</evidence>
<dbReference type="NCBIfam" id="TIGR00254">
    <property type="entry name" value="GGDEF"/>
    <property type="match status" value="1"/>
</dbReference>
<keyword evidence="4" id="KW-0472">Membrane</keyword>
<feature type="domain" description="HDOD" evidence="6">
    <location>
        <begin position="17"/>
        <end position="210"/>
    </location>
</feature>
<evidence type="ECO:0000256" key="1">
    <source>
        <dbReference type="ARBA" id="ARBA00001946"/>
    </source>
</evidence>
<dbReference type="EMBL" id="CP011971">
    <property type="protein sequence ID" value="AMN46497.1"/>
    <property type="molecule type" value="Genomic_DNA"/>
</dbReference>
<dbReference type="SUPFAM" id="SSF55073">
    <property type="entry name" value="Nucleotide cyclase"/>
    <property type="match status" value="1"/>
</dbReference>
<keyword evidence="4" id="KW-0812">Transmembrane</keyword>
<comment type="catalytic activity">
    <reaction evidence="3">
        <text>2 GTP = 3',3'-c-di-GMP + 2 diphosphate</text>
        <dbReference type="Rhea" id="RHEA:24898"/>
        <dbReference type="ChEBI" id="CHEBI:33019"/>
        <dbReference type="ChEBI" id="CHEBI:37565"/>
        <dbReference type="ChEBI" id="CHEBI:58805"/>
        <dbReference type="EC" id="2.7.7.65"/>
    </reaction>
</comment>
<dbReference type="CDD" id="cd01949">
    <property type="entry name" value="GGDEF"/>
    <property type="match status" value="1"/>
</dbReference>
<dbReference type="AlphaFoldDB" id="A0A127F7W7"/>
<dbReference type="InterPro" id="IPR050469">
    <property type="entry name" value="Diguanylate_Cyclase"/>
</dbReference>